<dbReference type="InterPro" id="IPR016181">
    <property type="entry name" value="Acyl_CoA_acyltransferase"/>
</dbReference>
<reference evidence="2 3" key="1">
    <citation type="journal article" date="2019" name="Nat. Microbiol.">
        <title>Mediterranean grassland soil C-N compound turnover is dependent on rainfall and depth, and is mediated by genomically divergent microorganisms.</title>
        <authorList>
            <person name="Diamond S."/>
            <person name="Andeer P.F."/>
            <person name="Li Z."/>
            <person name="Crits-Christoph A."/>
            <person name="Burstein D."/>
            <person name="Anantharaman K."/>
            <person name="Lane K.R."/>
            <person name="Thomas B.C."/>
            <person name="Pan C."/>
            <person name="Northen T.R."/>
            <person name="Banfield J.F."/>
        </authorList>
    </citation>
    <scope>NUCLEOTIDE SEQUENCE [LARGE SCALE GENOMIC DNA]</scope>
    <source>
        <strain evidence="2">WS_10</strain>
    </source>
</reference>
<dbReference type="Gene3D" id="3.40.630.30">
    <property type="match status" value="1"/>
</dbReference>
<name>A0A538UAE2_UNCEI</name>
<proteinExistence type="predicted"/>
<evidence type="ECO:0000313" key="3">
    <source>
        <dbReference type="Proteomes" id="UP000319836"/>
    </source>
</evidence>
<accession>A0A538UAE2</accession>
<protein>
    <recommendedName>
        <fullName evidence="1">N-acetyltransferase domain-containing protein</fullName>
    </recommendedName>
</protein>
<dbReference type="PROSITE" id="PS51186">
    <property type="entry name" value="GNAT"/>
    <property type="match status" value="1"/>
</dbReference>
<comment type="caution">
    <text evidence="2">The sequence shown here is derived from an EMBL/GenBank/DDBJ whole genome shotgun (WGS) entry which is preliminary data.</text>
</comment>
<evidence type="ECO:0000313" key="2">
    <source>
        <dbReference type="EMBL" id="TMQ72883.1"/>
    </source>
</evidence>
<gene>
    <name evidence="2" type="ORF">E6K80_01650</name>
</gene>
<dbReference type="EMBL" id="VBPA01000034">
    <property type="protein sequence ID" value="TMQ72883.1"/>
    <property type="molecule type" value="Genomic_DNA"/>
</dbReference>
<dbReference type="InterPro" id="IPR000182">
    <property type="entry name" value="GNAT_dom"/>
</dbReference>
<dbReference type="SUPFAM" id="SSF55729">
    <property type="entry name" value="Acyl-CoA N-acyltransferases (Nat)"/>
    <property type="match status" value="1"/>
</dbReference>
<organism evidence="2 3">
    <name type="scientific">Eiseniibacteriota bacterium</name>
    <dbReference type="NCBI Taxonomy" id="2212470"/>
    <lineage>
        <taxon>Bacteria</taxon>
        <taxon>Candidatus Eiseniibacteriota</taxon>
    </lineage>
</organism>
<sequence length="260" mass="28452">MAIAATEAHWARIPPDLAERLGPRVGRVADALYTLLEASDSLQMNRVIGLGHRGRASEAGVDEIIARYRAAGIARFSVLMSPGPQAKPIERWLLRRGFTRHSGHALLVRDLRVVLPRTTAAVKVIRATPADRATIVRILAASFGMPASRRSWSLAAAASRETEHFLALLGATPIGVGALRVAGELAWLGAGATLTRWRRRGAHRAVILARLRRPRALGCRTAWVETGIPERGRPGSSRRNLLRLGFEEACLKPAFVWRVR</sequence>
<evidence type="ECO:0000259" key="1">
    <source>
        <dbReference type="PROSITE" id="PS51186"/>
    </source>
</evidence>
<dbReference type="AlphaFoldDB" id="A0A538UAE2"/>
<feature type="domain" description="N-acetyltransferase" evidence="1">
    <location>
        <begin position="122"/>
        <end position="260"/>
    </location>
</feature>
<dbReference type="GO" id="GO:0016747">
    <property type="term" value="F:acyltransferase activity, transferring groups other than amino-acyl groups"/>
    <property type="evidence" value="ECO:0007669"/>
    <property type="project" value="InterPro"/>
</dbReference>
<dbReference type="Proteomes" id="UP000319836">
    <property type="component" value="Unassembled WGS sequence"/>
</dbReference>